<evidence type="ECO:0008006" key="3">
    <source>
        <dbReference type="Google" id="ProtNLM"/>
    </source>
</evidence>
<evidence type="ECO:0000313" key="2">
    <source>
        <dbReference type="Proteomes" id="UP000629371"/>
    </source>
</evidence>
<evidence type="ECO:0000313" key="1">
    <source>
        <dbReference type="EMBL" id="MBL1090550.1"/>
    </source>
</evidence>
<comment type="caution">
    <text evidence="1">The sequence shown here is derived from an EMBL/GenBank/DDBJ whole genome shotgun (WGS) entry which is preliminary data.</text>
</comment>
<proteinExistence type="predicted"/>
<sequence length="50" mass="5510">MRTGSSTFKLIESAQERWRAVNAPHLVALVRAGARFKRGVLVEREDASAA</sequence>
<organism evidence="1 2">
    <name type="scientific">Streptomyces siderophoricus</name>
    <dbReference type="NCBI Taxonomy" id="2802281"/>
    <lineage>
        <taxon>Bacteria</taxon>
        <taxon>Bacillati</taxon>
        <taxon>Actinomycetota</taxon>
        <taxon>Actinomycetes</taxon>
        <taxon>Kitasatosporales</taxon>
        <taxon>Streptomycetaceae</taxon>
        <taxon>Streptomyces</taxon>
    </lineage>
</organism>
<name>A0ABS1MS34_9ACTN</name>
<dbReference type="EMBL" id="JAERRI010000007">
    <property type="protein sequence ID" value="MBL1090550.1"/>
    <property type="molecule type" value="Genomic_DNA"/>
</dbReference>
<gene>
    <name evidence="1" type="ORF">JK360_14270</name>
</gene>
<keyword evidence="2" id="KW-1185">Reference proteome</keyword>
<accession>A0ABS1MS34</accession>
<protein>
    <recommendedName>
        <fullName evidence="3">Transposase</fullName>
    </recommendedName>
</protein>
<dbReference type="Proteomes" id="UP000629371">
    <property type="component" value="Unassembled WGS sequence"/>
</dbReference>
<reference evidence="1 2" key="1">
    <citation type="submission" date="2021-01" db="EMBL/GenBank/DDBJ databases">
        <title>WGS of actinomycetes isolated from Thailand.</title>
        <authorList>
            <person name="Thawai C."/>
        </authorList>
    </citation>
    <scope>NUCLEOTIDE SEQUENCE [LARGE SCALE GENOMIC DNA]</scope>
    <source>
        <strain evidence="1 2">CH9-7</strain>
    </source>
</reference>